<dbReference type="Pfam" id="PF00005">
    <property type="entry name" value="ABC_tran"/>
    <property type="match status" value="1"/>
</dbReference>
<dbReference type="InterPro" id="IPR003439">
    <property type="entry name" value="ABC_transporter-like_ATP-bd"/>
</dbReference>
<dbReference type="PANTHER" id="PTHR48040">
    <property type="entry name" value="PLEIOTROPIC DRUG RESISTANCE PROTEIN 1-LIKE ISOFORM X1"/>
    <property type="match status" value="1"/>
</dbReference>
<dbReference type="Gene3D" id="3.40.50.300">
    <property type="entry name" value="P-loop containing nucleotide triphosphate hydrolases"/>
    <property type="match status" value="1"/>
</dbReference>
<evidence type="ECO:0000313" key="2">
    <source>
        <dbReference type="EMBL" id="KAH0748766.1"/>
    </source>
</evidence>
<comment type="caution">
    <text evidence="2">The sequence shown here is derived from an EMBL/GenBank/DDBJ whole genome shotgun (WGS) entry which is preliminary data.</text>
</comment>
<reference evidence="2 3" key="1">
    <citation type="journal article" date="2021" name="bioRxiv">
        <title>Chromosome-scale and haplotype-resolved genome assembly of a tetraploid potato cultivar.</title>
        <authorList>
            <person name="Sun H."/>
            <person name="Jiao W.-B."/>
            <person name="Krause K."/>
            <person name="Campoy J.A."/>
            <person name="Goel M."/>
            <person name="Folz-Donahue K."/>
            <person name="Kukat C."/>
            <person name="Huettel B."/>
            <person name="Schneeberger K."/>
        </authorList>
    </citation>
    <scope>NUCLEOTIDE SEQUENCE [LARGE SCALE GENOMIC DNA]</scope>
    <source>
        <strain evidence="2">SolTubOtavaFocal</strain>
        <tissue evidence="2">Leaves</tissue>
    </source>
</reference>
<evidence type="ECO:0000259" key="1">
    <source>
        <dbReference type="Pfam" id="PF00005"/>
    </source>
</evidence>
<organism evidence="2 3">
    <name type="scientific">Solanum tuberosum</name>
    <name type="common">Potato</name>
    <dbReference type="NCBI Taxonomy" id="4113"/>
    <lineage>
        <taxon>Eukaryota</taxon>
        <taxon>Viridiplantae</taxon>
        <taxon>Streptophyta</taxon>
        <taxon>Embryophyta</taxon>
        <taxon>Tracheophyta</taxon>
        <taxon>Spermatophyta</taxon>
        <taxon>Magnoliopsida</taxon>
        <taxon>eudicotyledons</taxon>
        <taxon>Gunneridae</taxon>
        <taxon>Pentapetalae</taxon>
        <taxon>asterids</taxon>
        <taxon>lamiids</taxon>
        <taxon>Solanales</taxon>
        <taxon>Solanaceae</taxon>
        <taxon>Solanoideae</taxon>
        <taxon>Solaneae</taxon>
        <taxon>Solanum</taxon>
    </lineage>
</organism>
<name>A0ABQ7UGL9_SOLTU</name>
<evidence type="ECO:0000313" key="3">
    <source>
        <dbReference type="Proteomes" id="UP000826656"/>
    </source>
</evidence>
<protein>
    <recommendedName>
        <fullName evidence="1">ABC transporter domain-containing protein</fullName>
    </recommendedName>
</protein>
<sequence>MCSRAEDDEEALKWAAIEKLPTYLRKGEMTELILIFPRIEVRFDQLSVDAETYVCNRGVPTIFTFTVNILEGFLNSLHILPNTKRPLPILHEISGIVKPGRMTLLFGPPVSGKTTLLLALAGKLDRDHKFVPQRASAYISQNGLHIGEVTVRETLAFSARYQGVGPKYAELSEREKEANIKPDPDVDIFMKILGLDIGADTLVGDEMFRGISDGQ</sequence>
<dbReference type="Proteomes" id="UP000826656">
    <property type="component" value="Unassembled WGS sequence"/>
</dbReference>
<dbReference type="InterPro" id="IPR027417">
    <property type="entry name" value="P-loop_NTPase"/>
</dbReference>
<keyword evidence="3" id="KW-1185">Reference proteome</keyword>
<gene>
    <name evidence="2" type="ORF">KY290_027998</name>
</gene>
<feature type="domain" description="ABC transporter" evidence="1">
    <location>
        <begin position="90"/>
        <end position="215"/>
    </location>
</feature>
<proteinExistence type="predicted"/>
<accession>A0ABQ7UGL9</accession>
<dbReference type="PANTHER" id="PTHR48040:SF45">
    <property type="entry name" value="PLEIOTROPIC DRUG RESISTANCE PROTEIN 1-LIKE"/>
    <property type="match status" value="1"/>
</dbReference>
<dbReference type="EMBL" id="JAIVGD010000019">
    <property type="protein sequence ID" value="KAH0748766.1"/>
    <property type="molecule type" value="Genomic_DNA"/>
</dbReference>
<dbReference type="SUPFAM" id="SSF52540">
    <property type="entry name" value="P-loop containing nucleoside triphosphate hydrolases"/>
    <property type="match status" value="1"/>
</dbReference>